<dbReference type="InterPro" id="IPR050131">
    <property type="entry name" value="Peptidase_S8_subtilisin-like"/>
</dbReference>
<dbReference type="Proteomes" id="UP001498771">
    <property type="component" value="Unassembled WGS sequence"/>
</dbReference>
<reference evidence="9 10" key="1">
    <citation type="submission" date="2024-03" db="EMBL/GenBank/DDBJ databases">
        <title>Genome-scale model development and genomic sequencing of the oleaginous clade Lipomyces.</title>
        <authorList>
            <consortium name="Lawrence Berkeley National Laboratory"/>
            <person name="Czajka J.J."/>
            <person name="Han Y."/>
            <person name="Kim J."/>
            <person name="Mondo S.J."/>
            <person name="Hofstad B.A."/>
            <person name="Robles A."/>
            <person name="Haridas S."/>
            <person name="Riley R."/>
            <person name="LaButti K."/>
            <person name="Pangilinan J."/>
            <person name="Andreopoulos W."/>
            <person name="Lipzen A."/>
            <person name="Yan J."/>
            <person name="Wang M."/>
            <person name="Ng V."/>
            <person name="Grigoriev I.V."/>
            <person name="Spatafora J.W."/>
            <person name="Magnuson J.K."/>
            <person name="Baker S.E."/>
            <person name="Pomraning K.R."/>
        </authorList>
    </citation>
    <scope>NUCLEOTIDE SEQUENCE [LARGE SCALE GENOMIC DNA]</scope>
    <source>
        <strain evidence="9 10">Phaff 52-87</strain>
    </source>
</reference>
<comment type="caution">
    <text evidence="9">The sequence shown here is derived from an EMBL/GenBank/DDBJ whole genome shotgun (WGS) entry which is preliminary data.</text>
</comment>
<dbReference type="CDD" id="cd04077">
    <property type="entry name" value="Peptidases_S8_PCSK9_ProteinaseK_like"/>
    <property type="match status" value="1"/>
</dbReference>
<feature type="active site" description="Charge relay system" evidence="5">
    <location>
        <position position="223"/>
    </location>
</feature>
<feature type="chain" id="PRO_5045679509" evidence="6">
    <location>
        <begin position="25"/>
        <end position="446"/>
    </location>
</feature>
<evidence type="ECO:0000256" key="6">
    <source>
        <dbReference type="SAM" id="SignalP"/>
    </source>
</evidence>
<evidence type="ECO:0000256" key="5">
    <source>
        <dbReference type="PROSITE-ProRule" id="PRU01240"/>
    </source>
</evidence>
<feature type="domain" description="Inhibitor I9" evidence="8">
    <location>
        <begin position="71"/>
        <end position="145"/>
    </location>
</feature>
<dbReference type="RefSeq" id="XP_064769943.1">
    <property type="nucleotide sequence ID" value="XM_064912136.1"/>
</dbReference>
<dbReference type="InterPro" id="IPR010259">
    <property type="entry name" value="S8pro/Inhibitor_I9"/>
</dbReference>
<dbReference type="Pfam" id="PF00082">
    <property type="entry name" value="Peptidase_S8"/>
    <property type="match status" value="1"/>
</dbReference>
<organism evidence="9 10">
    <name type="scientific">Myxozyma melibiosi</name>
    <dbReference type="NCBI Taxonomy" id="54550"/>
    <lineage>
        <taxon>Eukaryota</taxon>
        <taxon>Fungi</taxon>
        <taxon>Dikarya</taxon>
        <taxon>Ascomycota</taxon>
        <taxon>Saccharomycotina</taxon>
        <taxon>Lipomycetes</taxon>
        <taxon>Lipomycetales</taxon>
        <taxon>Lipomycetaceae</taxon>
        <taxon>Myxozyma</taxon>
    </lineage>
</organism>
<evidence type="ECO:0000256" key="4">
    <source>
        <dbReference type="ARBA" id="ARBA00022825"/>
    </source>
</evidence>
<comment type="similarity">
    <text evidence="1 5">Belongs to the peptidase S8 family.</text>
</comment>
<keyword evidence="4 5" id="KW-0720">Serine protease</keyword>
<dbReference type="InterPro" id="IPR000209">
    <property type="entry name" value="Peptidase_S8/S53_dom"/>
</dbReference>
<feature type="domain" description="Peptidase S8/S53" evidence="7">
    <location>
        <begin position="185"/>
        <end position="414"/>
    </location>
</feature>
<dbReference type="SUPFAM" id="SSF52743">
    <property type="entry name" value="Subtilisin-like"/>
    <property type="match status" value="1"/>
</dbReference>
<dbReference type="Gene3D" id="3.40.50.200">
    <property type="entry name" value="Peptidase S8/S53 domain"/>
    <property type="match status" value="1"/>
</dbReference>
<protein>
    <submittedName>
        <fullName evidence="9">Proteinase B</fullName>
    </submittedName>
</protein>
<dbReference type="Pfam" id="PF05922">
    <property type="entry name" value="Inhibitor_I9"/>
    <property type="match status" value="1"/>
</dbReference>
<evidence type="ECO:0000256" key="2">
    <source>
        <dbReference type="ARBA" id="ARBA00022670"/>
    </source>
</evidence>
<dbReference type="PROSITE" id="PS00137">
    <property type="entry name" value="SUBTILASE_HIS"/>
    <property type="match status" value="1"/>
</dbReference>
<evidence type="ECO:0000256" key="1">
    <source>
        <dbReference type="ARBA" id="ARBA00011073"/>
    </source>
</evidence>
<sequence length="446" mass="47267">MILPSYSLLLFCIGAFFSSIQVFAVADQSFPAALNTTTSLLSNVNDSSLSVSADFDTYPKVFTRMHSLRNRYVIVFADDADLKSIASHFSWLESQTSFSGHQFRQRVFKKFTGSLIKGYSGTFLRRFVFEIAKRPEIAYVENEVVFRPVEVQYNAPYNLARLAHRETLTNETSSVYGYDADPGLGVTVYTLDTGIIVEHEEFVGRATMVNLVRVSFDTDIVGHGTHVAGTAAGTTYGVAKNSSIVAVKVLNDRGSGSTSDILSGLEYVADQHTSNGGPSVINMSLGGSFSTALNQAVRNAVNQGIHVVVAAGNSGTDACSSSPASEPSVLTVGASDSNDNVASFSNIGSCVDVFAPGVNVLSAWNSDDDASRQLSGTSMASPLVAGLTAYLSAKDPSASVSDIQQQIKDLATTGMLKGIPTNPAGTPDSIAFNGYTFSSESSDDLS</sequence>
<dbReference type="InterPro" id="IPR023828">
    <property type="entry name" value="Peptidase_S8_Ser-AS"/>
</dbReference>
<feature type="active site" description="Charge relay system" evidence="5">
    <location>
        <position position="192"/>
    </location>
</feature>
<dbReference type="PANTHER" id="PTHR43806">
    <property type="entry name" value="PEPTIDASE S8"/>
    <property type="match status" value="1"/>
</dbReference>
<proteinExistence type="inferred from homology"/>
<feature type="signal peptide" evidence="6">
    <location>
        <begin position="1"/>
        <end position="24"/>
    </location>
</feature>
<evidence type="ECO:0000256" key="3">
    <source>
        <dbReference type="ARBA" id="ARBA00022801"/>
    </source>
</evidence>
<gene>
    <name evidence="9" type="ORF">BZA70DRAFT_275314</name>
</gene>
<dbReference type="EMBL" id="JBBJBU010000002">
    <property type="protein sequence ID" value="KAK7206910.1"/>
    <property type="molecule type" value="Genomic_DNA"/>
</dbReference>
<dbReference type="InterPro" id="IPR036852">
    <property type="entry name" value="Peptidase_S8/S53_dom_sf"/>
</dbReference>
<dbReference type="SUPFAM" id="SSF54897">
    <property type="entry name" value="Protease propeptides/inhibitors"/>
    <property type="match status" value="1"/>
</dbReference>
<keyword evidence="10" id="KW-1185">Reference proteome</keyword>
<evidence type="ECO:0000313" key="9">
    <source>
        <dbReference type="EMBL" id="KAK7206910.1"/>
    </source>
</evidence>
<evidence type="ECO:0000259" key="8">
    <source>
        <dbReference type="Pfam" id="PF05922"/>
    </source>
</evidence>
<keyword evidence="6" id="KW-0732">Signal</keyword>
<dbReference type="GeneID" id="90037648"/>
<dbReference type="PRINTS" id="PR00723">
    <property type="entry name" value="SUBTILISIN"/>
</dbReference>
<evidence type="ECO:0000313" key="10">
    <source>
        <dbReference type="Proteomes" id="UP001498771"/>
    </source>
</evidence>
<feature type="active site" description="Charge relay system" evidence="5">
    <location>
        <position position="378"/>
    </location>
</feature>
<dbReference type="PANTHER" id="PTHR43806:SF11">
    <property type="entry name" value="CEREVISIN-RELATED"/>
    <property type="match status" value="1"/>
</dbReference>
<dbReference type="InterPro" id="IPR022398">
    <property type="entry name" value="Peptidase_S8_His-AS"/>
</dbReference>
<dbReference type="PROSITE" id="PS51892">
    <property type="entry name" value="SUBTILASE"/>
    <property type="match status" value="1"/>
</dbReference>
<keyword evidence="3 5" id="KW-0378">Hydrolase</keyword>
<dbReference type="PROSITE" id="PS00138">
    <property type="entry name" value="SUBTILASE_SER"/>
    <property type="match status" value="1"/>
</dbReference>
<keyword evidence="2 5" id="KW-0645">Protease</keyword>
<dbReference type="InterPro" id="IPR034193">
    <property type="entry name" value="PCSK9_ProteinaseK-like"/>
</dbReference>
<evidence type="ECO:0000259" key="7">
    <source>
        <dbReference type="Pfam" id="PF00082"/>
    </source>
</evidence>
<name>A0ABR1FAQ4_9ASCO</name>
<dbReference type="Gene3D" id="3.30.70.80">
    <property type="entry name" value="Peptidase S8 propeptide/proteinase inhibitor I9"/>
    <property type="match status" value="1"/>
</dbReference>
<dbReference type="InterPro" id="IPR015500">
    <property type="entry name" value="Peptidase_S8_subtilisin-rel"/>
</dbReference>
<accession>A0ABR1FAQ4</accession>
<dbReference type="InterPro" id="IPR037045">
    <property type="entry name" value="S8pro/Inhibitor_I9_sf"/>
</dbReference>